<proteinExistence type="predicted"/>
<accession>A0A5N6KRI5</accession>
<comment type="caution">
    <text evidence="1">The sequence shown here is derived from an EMBL/GenBank/DDBJ whole genome shotgun (WGS) entry which is preliminary data.</text>
</comment>
<organism evidence="1 2">
    <name type="scientific">Carpinus fangiana</name>
    <dbReference type="NCBI Taxonomy" id="176857"/>
    <lineage>
        <taxon>Eukaryota</taxon>
        <taxon>Viridiplantae</taxon>
        <taxon>Streptophyta</taxon>
        <taxon>Embryophyta</taxon>
        <taxon>Tracheophyta</taxon>
        <taxon>Spermatophyta</taxon>
        <taxon>Magnoliopsida</taxon>
        <taxon>eudicotyledons</taxon>
        <taxon>Gunneridae</taxon>
        <taxon>Pentapetalae</taxon>
        <taxon>rosids</taxon>
        <taxon>fabids</taxon>
        <taxon>Fagales</taxon>
        <taxon>Betulaceae</taxon>
        <taxon>Carpinus</taxon>
    </lineage>
</organism>
<dbReference type="EMBL" id="VIBQ01000010">
    <property type="protein sequence ID" value="KAB8339073.1"/>
    <property type="molecule type" value="Genomic_DNA"/>
</dbReference>
<evidence type="ECO:0000313" key="1">
    <source>
        <dbReference type="EMBL" id="KAB8339073.1"/>
    </source>
</evidence>
<dbReference type="AlphaFoldDB" id="A0A5N6KRI5"/>
<reference evidence="1 2" key="1">
    <citation type="submission" date="2019-06" db="EMBL/GenBank/DDBJ databases">
        <title>A chromosomal-level reference genome of Carpinus fangiana (Coryloideae, Betulaceae).</title>
        <authorList>
            <person name="Yang X."/>
            <person name="Wang Z."/>
            <person name="Zhang L."/>
            <person name="Hao G."/>
            <person name="Liu J."/>
            <person name="Yang Y."/>
        </authorList>
    </citation>
    <scope>NUCLEOTIDE SEQUENCE [LARGE SCALE GENOMIC DNA]</scope>
    <source>
        <strain evidence="1">Cfa_2016G</strain>
        <tissue evidence="1">Leaf</tissue>
    </source>
</reference>
<keyword evidence="2" id="KW-1185">Reference proteome</keyword>
<evidence type="ECO:0000313" key="2">
    <source>
        <dbReference type="Proteomes" id="UP000327013"/>
    </source>
</evidence>
<sequence length="71" mass="8175">MAINCDPFDESLAANHVQKHLARQCSQIRCLQEFITITSFSPYIHPVDMYRFCGSNVATMDAQKSLDWHDQ</sequence>
<protein>
    <submittedName>
        <fullName evidence="1">Uncharacterized protein</fullName>
    </submittedName>
</protein>
<gene>
    <name evidence="1" type="ORF">FH972_022009</name>
</gene>
<dbReference type="Proteomes" id="UP000327013">
    <property type="component" value="Unassembled WGS sequence"/>
</dbReference>
<name>A0A5N6KRI5_9ROSI</name>